<keyword evidence="5" id="KW-0804">Transcription</keyword>
<feature type="DNA-binding region" description="OmpR/PhoB-type" evidence="7">
    <location>
        <begin position="130"/>
        <end position="229"/>
    </location>
</feature>
<dbReference type="InterPro" id="IPR016032">
    <property type="entry name" value="Sig_transdc_resp-reg_C-effctor"/>
</dbReference>
<evidence type="ECO:0000256" key="2">
    <source>
        <dbReference type="ARBA" id="ARBA00023012"/>
    </source>
</evidence>
<dbReference type="SMART" id="SM00448">
    <property type="entry name" value="REC"/>
    <property type="match status" value="1"/>
</dbReference>
<evidence type="ECO:0000313" key="10">
    <source>
        <dbReference type="EMBL" id="MFD1464871.1"/>
    </source>
</evidence>
<keyword evidence="3" id="KW-0805">Transcription regulation</keyword>
<dbReference type="SUPFAM" id="SSF52172">
    <property type="entry name" value="CheY-like"/>
    <property type="match status" value="1"/>
</dbReference>
<keyword evidence="4 7" id="KW-0238">DNA-binding</keyword>
<dbReference type="Pfam" id="PF00486">
    <property type="entry name" value="Trans_reg_C"/>
    <property type="match status" value="1"/>
</dbReference>
<dbReference type="Gene3D" id="1.10.10.10">
    <property type="entry name" value="Winged helix-like DNA-binding domain superfamily/Winged helix DNA-binding domain"/>
    <property type="match status" value="1"/>
</dbReference>
<keyword evidence="1 6" id="KW-0597">Phosphoprotein</keyword>
<dbReference type="InterPro" id="IPR011006">
    <property type="entry name" value="CheY-like_superfamily"/>
</dbReference>
<dbReference type="RefSeq" id="WP_125576073.1">
    <property type="nucleotide sequence ID" value="NZ_JBHTOF010000020.1"/>
</dbReference>
<dbReference type="InterPro" id="IPR039420">
    <property type="entry name" value="WalR-like"/>
</dbReference>
<dbReference type="InterPro" id="IPR001867">
    <property type="entry name" value="OmpR/PhoB-type_DNA-bd"/>
</dbReference>
<accession>A0ABW4DNF4</accession>
<evidence type="ECO:0000256" key="5">
    <source>
        <dbReference type="ARBA" id="ARBA00023163"/>
    </source>
</evidence>
<dbReference type="PANTHER" id="PTHR48111">
    <property type="entry name" value="REGULATOR OF RPOS"/>
    <property type="match status" value="1"/>
</dbReference>
<evidence type="ECO:0000313" key="11">
    <source>
        <dbReference type="Proteomes" id="UP001597244"/>
    </source>
</evidence>
<dbReference type="Gene3D" id="6.10.250.690">
    <property type="match status" value="1"/>
</dbReference>
<evidence type="ECO:0000256" key="1">
    <source>
        <dbReference type="ARBA" id="ARBA00022553"/>
    </source>
</evidence>
<proteinExistence type="predicted"/>
<feature type="domain" description="OmpR/PhoB-type" evidence="9">
    <location>
        <begin position="130"/>
        <end position="229"/>
    </location>
</feature>
<dbReference type="Proteomes" id="UP001597244">
    <property type="component" value="Unassembled WGS sequence"/>
</dbReference>
<dbReference type="Gene3D" id="3.40.50.2300">
    <property type="match status" value="1"/>
</dbReference>
<gene>
    <name evidence="10" type="ORF">ACFQ4L_02025</name>
</gene>
<name>A0ABW4DNF4_9LACO</name>
<dbReference type="PANTHER" id="PTHR48111:SF73">
    <property type="entry name" value="ALKALINE PHOSPHATASE SYNTHESIS TRANSCRIPTIONAL REGULATORY PROTEIN PHOP"/>
    <property type="match status" value="1"/>
</dbReference>
<dbReference type="EMBL" id="JBHTOF010000020">
    <property type="protein sequence ID" value="MFD1464871.1"/>
    <property type="molecule type" value="Genomic_DNA"/>
</dbReference>
<evidence type="ECO:0000256" key="7">
    <source>
        <dbReference type="PROSITE-ProRule" id="PRU01091"/>
    </source>
</evidence>
<keyword evidence="2" id="KW-0902">Two-component regulatory system</keyword>
<keyword evidence="11" id="KW-1185">Reference proteome</keyword>
<evidence type="ECO:0000256" key="6">
    <source>
        <dbReference type="PROSITE-ProRule" id="PRU00169"/>
    </source>
</evidence>
<dbReference type="CDD" id="cd00383">
    <property type="entry name" value="trans_reg_C"/>
    <property type="match status" value="1"/>
</dbReference>
<protein>
    <submittedName>
        <fullName evidence="10">Response regulator transcription factor</fullName>
    </submittedName>
</protein>
<dbReference type="PROSITE" id="PS50110">
    <property type="entry name" value="RESPONSE_REGULATORY"/>
    <property type="match status" value="1"/>
</dbReference>
<feature type="modified residue" description="4-aspartylphosphate" evidence="6">
    <location>
        <position position="52"/>
    </location>
</feature>
<evidence type="ECO:0000259" key="9">
    <source>
        <dbReference type="PROSITE" id="PS51755"/>
    </source>
</evidence>
<feature type="domain" description="Response regulatory" evidence="8">
    <location>
        <begin position="3"/>
        <end position="117"/>
    </location>
</feature>
<dbReference type="Pfam" id="PF00072">
    <property type="entry name" value="Response_reg"/>
    <property type="match status" value="1"/>
</dbReference>
<evidence type="ECO:0000256" key="4">
    <source>
        <dbReference type="ARBA" id="ARBA00023125"/>
    </source>
</evidence>
<evidence type="ECO:0000256" key="3">
    <source>
        <dbReference type="ARBA" id="ARBA00023015"/>
    </source>
</evidence>
<dbReference type="SMART" id="SM00862">
    <property type="entry name" value="Trans_reg_C"/>
    <property type="match status" value="1"/>
</dbReference>
<dbReference type="SUPFAM" id="SSF46894">
    <property type="entry name" value="C-terminal effector domain of the bipartite response regulators"/>
    <property type="match status" value="1"/>
</dbReference>
<organism evidence="10 11">
    <name type="scientific">Lapidilactobacillus mulanensis</name>
    <dbReference type="NCBI Taxonomy" id="2485999"/>
    <lineage>
        <taxon>Bacteria</taxon>
        <taxon>Bacillati</taxon>
        <taxon>Bacillota</taxon>
        <taxon>Bacilli</taxon>
        <taxon>Lactobacillales</taxon>
        <taxon>Lactobacillaceae</taxon>
        <taxon>Lapidilactobacillus</taxon>
    </lineage>
</organism>
<comment type="caution">
    <text evidence="10">The sequence shown here is derived from an EMBL/GenBank/DDBJ whole genome shotgun (WGS) entry which is preliminary data.</text>
</comment>
<dbReference type="InterPro" id="IPR001789">
    <property type="entry name" value="Sig_transdc_resp-reg_receiver"/>
</dbReference>
<reference evidence="11" key="1">
    <citation type="journal article" date="2019" name="Int. J. Syst. Evol. Microbiol.">
        <title>The Global Catalogue of Microorganisms (GCM) 10K type strain sequencing project: providing services to taxonomists for standard genome sequencing and annotation.</title>
        <authorList>
            <consortium name="The Broad Institute Genomics Platform"/>
            <consortium name="The Broad Institute Genome Sequencing Center for Infectious Disease"/>
            <person name="Wu L."/>
            <person name="Ma J."/>
        </authorList>
    </citation>
    <scope>NUCLEOTIDE SEQUENCE [LARGE SCALE GENOMIC DNA]</scope>
    <source>
        <strain evidence="11">CCM 8951</strain>
    </source>
</reference>
<evidence type="ECO:0000259" key="8">
    <source>
        <dbReference type="PROSITE" id="PS50110"/>
    </source>
</evidence>
<dbReference type="PROSITE" id="PS51755">
    <property type="entry name" value="OMPR_PHOB"/>
    <property type="match status" value="1"/>
</dbReference>
<dbReference type="InterPro" id="IPR036388">
    <property type="entry name" value="WH-like_DNA-bd_sf"/>
</dbReference>
<sequence>MARILVVDDEPTIRQLITYNLQQAHYAVTEAADGAQALELALNQDFNCIVLDLMLPKIDGIEVTKRLRSADVQTPIIMLTAKQEEADKIIGLELGADDYMTKPFSPRELLARIKVIGRRGKLKTATADFPQTVHFGPVSWQLDQHHLVNGEATLSLTKKEYELLKYLVENVGKIVSREQIMASVWQTQESVMSRMVDIQISHLRDKIEPDPKEAQFLQTVRGFGYRLEVSENEK</sequence>